<evidence type="ECO:0000256" key="1">
    <source>
        <dbReference type="ARBA" id="ARBA00023242"/>
    </source>
</evidence>
<dbReference type="PANTHER" id="PTHR35392">
    <property type="entry name" value="ZN(II)2CYS6 TRANSCRIPTION FACTOR (EUROFUNG)-RELATED-RELATED"/>
    <property type="match status" value="1"/>
</dbReference>
<comment type="caution">
    <text evidence="4">The sequence shown here is derived from an EMBL/GenBank/DDBJ whole genome shotgun (WGS) entry which is preliminary data.</text>
</comment>
<dbReference type="InterPro" id="IPR001138">
    <property type="entry name" value="Zn2Cys6_DnaBD"/>
</dbReference>
<name>A0AAX6MCX7_9PEZI</name>
<evidence type="ECO:0000259" key="3">
    <source>
        <dbReference type="PROSITE" id="PS50048"/>
    </source>
</evidence>
<dbReference type="PANTHER" id="PTHR35392:SF5">
    <property type="entry name" value="ZN(2)-C6 FUNGAL-TYPE DOMAIN-CONTAINING PROTEIN"/>
    <property type="match status" value="1"/>
</dbReference>
<reference evidence="4 5" key="1">
    <citation type="journal article" date="2024" name="Front Chem Biol">
        <title>Unveiling the potential of Daldinia eschscholtzii MFLUCC 19-0629 through bioactivity and bioinformatics studies for enhanced sustainable agriculture production.</title>
        <authorList>
            <person name="Brooks S."/>
            <person name="Weaver J.A."/>
            <person name="Klomchit A."/>
            <person name="Alharthi S.A."/>
            <person name="Onlamun T."/>
            <person name="Nurani R."/>
            <person name="Vong T.K."/>
            <person name="Alberti F."/>
            <person name="Greco C."/>
        </authorList>
    </citation>
    <scope>NUCLEOTIDE SEQUENCE [LARGE SCALE GENOMIC DNA]</scope>
    <source>
        <strain evidence="4">MFLUCC 19-0629</strain>
    </source>
</reference>
<dbReference type="PROSITE" id="PS50048">
    <property type="entry name" value="ZN2_CY6_FUNGAL_2"/>
    <property type="match status" value="1"/>
</dbReference>
<accession>A0AAX6MCX7</accession>
<dbReference type="GO" id="GO:0000981">
    <property type="term" value="F:DNA-binding transcription factor activity, RNA polymerase II-specific"/>
    <property type="evidence" value="ECO:0007669"/>
    <property type="project" value="InterPro"/>
</dbReference>
<evidence type="ECO:0000256" key="2">
    <source>
        <dbReference type="SAM" id="MobiDB-lite"/>
    </source>
</evidence>
<proteinExistence type="predicted"/>
<dbReference type="Proteomes" id="UP001369815">
    <property type="component" value="Unassembled WGS sequence"/>
</dbReference>
<organism evidence="4 5">
    <name type="scientific">Daldinia eschscholtzii</name>
    <dbReference type="NCBI Taxonomy" id="292717"/>
    <lineage>
        <taxon>Eukaryota</taxon>
        <taxon>Fungi</taxon>
        <taxon>Dikarya</taxon>
        <taxon>Ascomycota</taxon>
        <taxon>Pezizomycotina</taxon>
        <taxon>Sordariomycetes</taxon>
        <taxon>Xylariomycetidae</taxon>
        <taxon>Xylariales</taxon>
        <taxon>Hypoxylaceae</taxon>
        <taxon>Daldinia</taxon>
    </lineage>
</organism>
<protein>
    <recommendedName>
        <fullName evidence="3">Zn(2)-C6 fungal-type domain-containing protein</fullName>
    </recommendedName>
</protein>
<keyword evidence="5" id="KW-1185">Reference proteome</keyword>
<gene>
    <name evidence="4" type="ORF">Daesc_008563</name>
</gene>
<dbReference type="AlphaFoldDB" id="A0AAX6MCX7"/>
<feature type="region of interest" description="Disordered" evidence="2">
    <location>
        <begin position="1"/>
        <end position="31"/>
    </location>
</feature>
<feature type="compositionally biased region" description="Polar residues" evidence="2">
    <location>
        <begin position="195"/>
        <end position="216"/>
    </location>
</feature>
<dbReference type="EMBL" id="JBANMG010000008">
    <property type="protein sequence ID" value="KAK6950237.1"/>
    <property type="molecule type" value="Genomic_DNA"/>
</dbReference>
<dbReference type="InterPro" id="IPR052973">
    <property type="entry name" value="Fungal_sec-metab_reg_TF"/>
</dbReference>
<evidence type="ECO:0000313" key="5">
    <source>
        <dbReference type="Proteomes" id="UP001369815"/>
    </source>
</evidence>
<dbReference type="CDD" id="cd00067">
    <property type="entry name" value="GAL4"/>
    <property type="match status" value="1"/>
</dbReference>
<dbReference type="GO" id="GO:0008270">
    <property type="term" value="F:zinc ion binding"/>
    <property type="evidence" value="ECO:0007669"/>
    <property type="project" value="InterPro"/>
</dbReference>
<feature type="region of interest" description="Disordered" evidence="2">
    <location>
        <begin position="195"/>
        <end position="239"/>
    </location>
</feature>
<dbReference type="InterPro" id="IPR036864">
    <property type="entry name" value="Zn2-C6_fun-type_DNA-bd_sf"/>
</dbReference>
<feature type="compositionally biased region" description="Low complexity" evidence="2">
    <location>
        <begin position="1"/>
        <end position="13"/>
    </location>
</feature>
<feature type="domain" description="Zn(2)-C6 fungal-type" evidence="3">
    <location>
        <begin position="302"/>
        <end position="334"/>
    </location>
</feature>
<sequence length="741" mass="83248">MASVASVSPSSKHSFPHMESGDESDGSWQRVDSSYSASVGFMPSPSSSSMQSWGVIGMNPNHVQASPVAMSPLQLEHDRTVPSSSYPENATDTSSVMATAGMHSQLLSNFGDPQFMANDQELVFNEPFTNMAQYYSSFQSNIADMAGIGSYEMAAQSVDLNIPPQFQNDNNVPPWAPTNLKNEGFSPAVGDEVISMTSQSPEQRSPTHSSLQSSPRSPYVKTEPSKGASPIRKVRSGYKVEKRKAEASSKFVIMTPNLIHQQSGKPNPFECFEAMRTTQRGRKGPLAHETKESALQVRRLGACFCCHSRKVKCDKERPCKNCKKLTAQVPQIMCWQFGDFLPVLFPEFMRTHFRKDQIASFLSENVETFKPNNAEVTCSVELFSGTNFGSTLTIPASFFTPKSAEILQHWHVNIGVNHINLQSRGAAPIGIDPDNSTQREELKKRAREYIQNLTTEPRYAQQVTDSIRSTQIPRRILSIVQRFAQRSESSQVTLVKRALSIYVTHYVLTRQLCLTEATITSLSKTKLVPRGNPWLTSRVLNRQVKAVLDEMLLKEMQALFDGFSKSLKPKLRREWAPCLAAFLVLCLFMETVEAAADTFVISQNEISFRNHSKPEYRRDFALTLCRNIDNLPFKQFAYQFHQVYQTHTRDTGAKAFNPLADANFAQMDELEAPAARMVTELRELLQGDGWAELDFLVADPILPNQEGHPFPRDVSLNYTGRLVARFLLSFTDERYLFDGQY</sequence>
<dbReference type="SUPFAM" id="SSF57701">
    <property type="entry name" value="Zn2/Cys6 DNA-binding domain"/>
    <property type="match status" value="1"/>
</dbReference>
<evidence type="ECO:0000313" key="4">
    <source>
        <dbReference type="EMBL" id="KAK6950237.1"/>
    </source>
</evidence>
<dbReference type="Pfam" id="PF00172">
    <property type="entry name" value="Zn_clus"/>
    <property type="match status" value="1"/>
</dbReference>
<keyword evidence="1" id="KW-0539">Nucleus</keyword>